<feature type="domain" description="C2H2-type" evidence="19">
    <location>
        <begin position="1364"/>
        <end position="1391"/>
    </location>
</feature>
<accession>A0A8C9R3D0</accession>
<comment type="subcellular location">
    <subcellularLocation>
        <location evidence="1">Nucleus</location>
    </subcellularLocation>
</comment>
<feature type="compositionally biased region" description="Basic and acidic residues" evidence="18">
    <location>
        <begin position="434"/>
        <end position="447"/>
    </location>
</feature>
<sequence>MEADHPTPDDPPEGNKNVKNEGNWHKQQHLRDGAVEVPVMQSEEMCGGKKMVKSHEKNKVQTARKSFKKPPLKGHQSLQGASIPCKILRFRCSECKGDATFSPNDLTKHFQGVHQGSLPTFPCDMCGFITHDFSSLQRHRLGHRDTFVRCEICNDGVQYTLLQLTRHFTMYHSLNGHYRCERCKFSTKDVGTFVQHIHHHNEVQYKCSKCKHVSYTKGEFQKHLLVHTGTYPFTCQFCDYGATRKDYIIRHMASVHSKEKKNKWRVKEENPKTLVKSPGLKLLLTKKPTRETWMSKRLHALSGSNLLDDYGRLPNPEKTLEETQQFLERTVAAEKESKNWIKGLNTEQQYVSQAIPTLSQPKTEGAVPPNAGFLNPGSNGLTVLMVKNKISIPPNCTTKVMGFKIVDGKKHLVLKVIPSAKQESSPKVDASPADVKETERRTSETRMDGNSSDVVVDGTVHNRNQASSSNYDDSTRSASSAFSESLTARKMSENGNVALTSPKEVGDEGVEGQPSNTVETEKCRELKTSTGENENEESPLLGTFASVHKSGSVCDKAECASQSSSEEASQVKGAALQDIVNNHGDRYINVEDMQPSHDSPLNDASVSESNSGSTSVSQEVFSFHNYSKDTYSCSPDMSSPGKDQGFTELLMNGPEPDSAHMLSLVDRNRTPEDLSGLNSEECHEDEGSEHLPFNSGPLMEKVPDSEIEVDECIATVEEECNGISLFPDLVQRPHSTPKCTPRNEEQQPFALGKGKEKDTSVSDSACEHQNCTPEKKLDVSLMQKVTGSACRAAALGRILEEHSDAIISQQLEKERNGATVAHDALRSPSTSLRILQSFNVAEGKQQVFLQTAENKYAVPVEQQGTPGFKMITGSSVPPINISYLKPGTERPGNKPAALAFTLKNGRIGKATQVVGGKEAGGGLVKGGREESKALSSVHQGMSSSSGSSHVLVNSSPLKGPLLLSSPAQTLSRERTVNASACFLVQRPLPVVATVARPGGEAISHGLQNEGVRPVLAVPINSQDQATILQAGRQAFLLRYVSPLKSGIPLNSQEGNVTNQSCLQNESIGNKVVFKIVKSPSDSCPPCGSGEPNSNVATHAAANQPIYLATGALQSPCFLMSSNQSIMTVSTGVKTSGSSRVPMHVPVTVPQLKNLSSSAPLQGKTGEKEGLNNKLKRVRLPAPRSNHQPVKRKRQRKSQTDDCLEPASKAKRHSSKKCREKEFSPAAAPWEPVPREAERMLRLSPFCPAQLIKCPRRNQPVIVLNHPDVDIPEVSNIMRMVNKYKGEVLKVALSQRTVDALSELNCGTFKTSPPAPCQSTHGQRVQSESTARERFILKLKLKKTSRNKYKVVNTTSDSAEQSLSFSCWFCGRIFDNQEEWIGHGQRHLMEATRDWNKLF</sequence>
<evidence type="ECO:0000256" key="9">
    <source>
        <dbReference type="ARBA" id="ARBA00022843"/>
    </source>
</evidence>
<feature type="compositionally biased region" description="Polar residues" evidence="18">
    <location>
        <begin position="461"/>
        <end position="472"/>
    </location>
</feature>
<dbReference type="SUPFAM" id="SSF57667">
    <property type="entry name" value="beta-beta-alpha zinc fingers"/>
    <property type="match status" value="1"/>
</dbReference>
<evidence type="ECO:0000259" key="19">
    <source>
        <dbReference type="PROSITE" id="PS50157"/>
    </source>
</evidence>
<evidence type="ECO:0000256" key="18">
    <source>
        <dbReference type="SAM" id="MobiDB-lite"/>
    </source>
</evidence>
<reference evidence="20" key="3">
    <citation type="submission" date="2025-09" db="UniProtKB">
        <authorList>
            <consortium name="Ensembl"/>
        </authorList>
    </citation>
    <scope>IDENTIFICATION</scope>
</reference>
<evidence type="ECO:0000256" key="5">
    <source>
        <dbReference type="ARBA" id="ARBA00022723"/>
    </source>
</evidence>
<dbReference type="PANTHER" id="PTHR24379:SF121">
    <property type="entry name" value="C2H2-TYPE DOMAIN-CONTAINING PROTEIN"/>
    <property type="match status" value="1"/>
</dbReference>
<dbReference type="Ensembl" id="ENSSFOT00015008045.2">
    <property type="protein sequence ID" value="ENSSFOP00015007930.2"/>
    <property type="gene ID" value="ENSSFOG00015005190.2"/>
</dbReference>
<organism evidence="20 21">
    <name type="scientific">Scleropages formosus</name>
    <name type="common">Asian bonytongue</name>
    <name type="synonym">Osteoglossum formosum</name>
    <dbReference type="NCBI Taxonomy" id="113540"/>
    <lineage>
        <taxon>Eukaryota</taxon>
        <taxon>Metazoa</taxon>
        <taxon>Chordata</taxon>
        <taxon>Craniata</taxon>
        <taxon>Vertebrata</taxon>
        <taxon>Euteleostomi</taxon>
        <taxon>Actinopterygii</taxon>
        <taxon>Neopterygii</taxon>
        <taxon>Teleostei</taxon>
        <taxon>Osteoglossocephala</taxon>
        <taxon>Osteoglossomorpha</taxon>
        <taxon>Osteoglossiformes</taxon>
        <taxon>Osteoglossidae</taxon>
        <taxon>Scleropages</taxon>
    </lineage>
</organism>
<evidence type="ECO:0000256" key="3">
    <source>
        <dbReference type="ARBA" id="ARBA00022499"/>
    </source>
</evidence>
<keyword evidence="5" id="KW-0479">Metal-binding</keyword>
<gene>
    <name evidence="20" type="primary">LOC108925776</name>
</gene>
<feature type="region of interest" description="Disordered" evidence="18">
    <location>
        <begin position="674"/>
        <end position="698"/>
    </location>
</feature>
<dbReference type="GO" id="GO:0008270">
    <property type="term" value="F:zinc ion binding"/>
    <property type="evidence" value="ECO:0007669"/>
    <property type="project" value="UniProtKB-KW"/>
</dbReference>
<dbReference type="OrthoDB" id="6778897at2759"/>
<name>A0A8C9R3D0_SCLFO</name>
<feature type="compositionally biased region" description="Low complexity" evidence="18">
    <location>
        <begin position="476"/>
        <end position="488"/>
    </location>
</feature>
<dbReference type="GO" id="GO:0005634">
    <property type="term" value="C:nucleus"/>
    <property type="evidence" value="ECO:0007669"/>
    <property type="project" value="UniProtKB-SubCell"/>
</dbReference>
<dbReference type="CTD" id="9849"/>
<evidence type="ECO:0000313" key="21">
    <source>
        <dbReference type="Proteomes" id="UP000694397"/>
    </source>
</evidence>
<dbReference type="GO" id="GO:0006325">
    <property type="term" value="P:chromatin organization"/>
    <property type="evidence" value="ECO:0007669"/>
    <property type="project" value="UniProtKB-KW"/>
</dbReference>
<dbReference type="Gene3D" id="3.30.160.60">
    <property type="entry name" value="Classic Zinc Finger"/>
    <property type="match status" value="2"/>
</dbReference>
<evidence type="ECO:0000256" key="11">
    <source>
        <dbReference type="ARBA" id="ARBA00023015"/>
    </source>
</evidence>
<keyword evidence="9" id="KW-0832">Ubl conjugation</keyword>
<keyword evidence="21" id="KW-1185">Reference proteome</keyword>
<evidence type="ECO:0000256" key="15">
    <source>
        <dbReference type="ARBA" id="ARBA00054986"/>
    </source>
</evidence>
<keyword evidence="11" id="KW-0805">Transcription regulation</keyword>
<dbReference type="GO" id="GO:0003677">
    <property type="term" value="F:DNA binding"/>
    <property type="evidence" value="ECO:0007669"/>
    <property type="project" value="UniProtKB-KW"/>
</dbReference>
<feature type="region of interest" description="Disordered" evidence="18">
    <location>
        <begin position="1"/>
        <end position="34"/>
    </location>
</feature>
<feature type="region of interest" description="Disordered" evidence="18">
    <location>
        <begin position="590"/>
        <end position="616"/>
    </location>
</feature>
<feature type="compositionally biased region" description="Polar residues" evidence="18">
    <location>
        <begin position="1150"/>
        <end position="1159"/>
    </location>
</feature>
<dbReference type="PANTHER" id="PTHR24379">
    <property type="entry name" value="KRAB AND ZINC FINGER DOMAIN-CONTAINING"/>
    <property type="match status" value="1"/>
</dbReference>
<evidence type="ECO:0000256" key="7">
    <source>
        <dbReference type="ARBA" id="ARBA00022771"/>
    </source>
</evidence>
<comment type="function">
    <text evidence="15">Through its association with the EHMT1-EHMT2/G9A and PRC2/EED-EZH2 histone methyltransferase complexes may function in gene silencing, regulating repressive post-translational methylation of histone tails at promoters of target genes.</text>
</comment>
<dbReference type="Proteomes" id="UP000694397">
    <property type="component" value="Chromosome 8"/>
</dbReference>
<feature type="compositionally biased region" description="Low complexity" evidence="18">
    <location>
        <begin position="934"/>
        <end position="951"/>
    </location>
</feature>
<reference evidence="20 21" key="1">
    <citation type="submission" date="2019-04" db="EMBL/GenBank/DDBJ databases">
        <authorList>
            <consortium name="Wellcome Sanger Institute Data Sharing"/>
        </authorList>
    </citation>
    <scope>NUCLEOTIDE SEQUENCE [LARGE SCALE GENOMIC DNA]</scope>
</reference>
<keyword evidence="6" id="KW-0677">Repeat</keyword>
<dbReference type="SMART" id="SM00355">
    <property type="entry name" value="ZnF_C2H2"/>
    <property type="match status" value="7"/>
</dbReference>
<evidence type="ECO:0000256" key="2">
    <source>
        <dbReference type="ARBA" id="ARBA00006991"/>
    </source>
</evidence>
<dbReference type="InterPro" id="IPR036236">
    <property type="entry name" value="Znf_C2H2_sf"/>
</dbReference>
<evidence type="ECO:0000256" key="14">
    <source>
        <dbReference type="ARBA" id="ARBA00023242"/>
    </source>
</evidence>
<keyword evidence="13" id="KW-0804">Transcription</keyword>
<keyword evidence="4" id="KW-0597">Phosphoprotein</keyword>
<evidence type="ECO:0000256" key="1">
    <source>
        <dbReference type="ARBA" id="ARBA00004123"/>
    </source>
</evidence>
<evidence type="ECO:0000256" key="4">
    <source>
        <dbReference type="ARBA" id="ARBA00022553"/>
    </source>
</evidence>
<feature type="domain" description="C2H2-type" evidence="19">
    <location>
        <begin position="233"/>
        <end position="261"/>
    </location>
</feature>
<proteinExistence type="inferred from homology"/>
<feature type="region of interest" description="Disordered" evidence="18">
    <location>
        <begin position="420"/>
        <end position="522"/>
    </location>
</feature>
<keyword evidence="8" id="KW-0862">Zinc</keyword>
<keyword evidence="10" id="KW-0156">Chromatin regulator</keyword>
<feature type="compositionally biased region" description="Low complexity" evidence="18">
    <location>
        <begin position="605"/>
        <end position="616"/>
    </location>
</feature>
<evidence type="ECO:0000313" key="20">
    <source>
        <dbReference type="Ensembl" id="ENSSFOP00015007930.2"/>
    </source>
</evidence>
<reference evidence="20" key="2">
    <citation type="submission" date="2025-08" db="UniProtKB">
        <authorList>
            <consortium name="Ensembl"/>
        </authorList>
    </citation>
    <scope>IDENTIFICATION</scope>
</reference>
<feature type="region of interest" description="Disordered" evidence="18">
    <location>
        <begin position="1150"/>
        <end position="1222"/>
    </location>
</feature>
<evidence type="ECO:0000256" key="13">
    <source>
        <dbReference type="ARBA" id="ARBA00023163"/>
    </source>
</evidence>
<dbReference type="KEGG" id="sfm:108925776"/>
<feature type="domain" description="C2H2-type" evidence="19">
    <location>
        <begin position="205"/>
        <end position="232"/>
    </location>
</feature>
<dbReference type="FunFam" id="3.30.160.60:FF:001423">
    <property type="entry name" value="Zinc finger protein 518A"/>
    <property type="match status" value="1"/>
</dbReference>
<evidence type="ECO:0000256" key="17">
    <source>
        <dbReference type="PROSITE-ProRule" id="PRU00042"/>
    </source>
</evidence>
<evidence type="ECO:0000256" key="12">
    <source>
        <dbReference type="ARBA" id="ARBA00023125"/>
    </source>
</evidence>
<feature type="region of interest" description="Disordered" evidence="18">
    <location>
        <begin position="919"/>
        <end position="951"/>
    </location>
</feature>
<evidence type="ECO:0000256" key="6">
    <source>
        <dbReference type="ARBA" id="ARBA00022737"/>
    </source>
</evidence>
<evidence type="ECO:0000256" key="10">
    <source>
        <dbReference type="ARBA" id="ARBA00022853"/>
    </source>
</evidence>
<protein>
    <recommendedName>
        <fullName evidence="16">Zinc finger protein 518A</fullName>
    </recommendedName>
</protein>
<dbReference type="InterPro" id="IPR013087">
    <property type="entry name" value="Znf_C2H2_type"/>
</dbReference>
<evidence type="ECO:0000256" key="16">
    <source>
        <dbReference type="ARBA" id="ARBA00069539"/>
    </source>
</evidence>
<keyword evidence="7 17" id="KW-0863">Zinc-finger</keyword>
<keyword evidence="3" id="KW-1017">Isopeptide bond</keyword>
<keyword evidence="12" id="KW-0238">DNA-binding</keyword>
<dbReference type="PROSITE" id="PS50157">
    <property type="entry name" value="ZINC_FINGER_C2H2_2"/>
    <property type="match status" value="3"/>
</dbReference>
<evidence type="ECO:0000256" key="8">
    <source>
        <dbReference type="ARBA" id="ARBA00022833"/>
    </source>
</evidence>
<feature type="compositionally biased region" description="Basic and acidic residues" evidence="18">
    <location>
        <begin position="16"/>
        <end position="34"/>
    </location>
</feature>
<comment type="similarity">
    <text evidence="2">Belongs to the krueppel C2H2-type zinc-finger protein family.</text>
</comment>
<dbReference type="PROSITE" id="PS00028">
    <property type="entry name" value="ZINC_FINGER_C2H2_1"/>
    <property type="match status" value="1"/>
</dbReference>
<dbReference type="GeneTree" id="ENSGT00940000160595"/>
<keyword evidence="14" id="KW-0539">Nucleus</keyword>